<dbReference type="PANTHER" id="PTHR33269:SF17">
    <property type="entry name" value="NADH-UBIQUINONE OXIDOREDUCTASE CHAIN 6"/>
    <property type="match status" value="1"/>
</dbReference>
<evidence type="ECO:0000256" key="2">
    <source>
        <dbReference type="SAM" id="Phobius"/>
    </source>
</evidence>
<dbReference type="EMBL" id="OX451739">
    <property type="protein sequence ID" value="CAI8610679.1"/>
    <property type="molecule type" value="Genomic_DNA"/>
</dbReference>
<dbReference type="PANTHER" id="PTHR33269">
    <property type="entry name" value="NADH-UBIQUINONE OXIDOREDUCTASE CHAIN 6"/>
    <property type="match status" value="1"/>
</dbReference>
<protein>
    <submittedName>
        <fullName evidence="3">Uncharacterized protein</fullName>
    </submittedName>
</protein>
<dbReference type="AlphaFoldDB" id="A0AAV1AK03"/>
<keyword evidence="2" id="KW-0472">Membrane</keyword>
<keyword evidence="2" id="KW-0812">Transmembrane</keyword>
<evidence type="ECO:0000313" key="4">
    <source>
        <dbReference type="Proteomes" id="UP001157006"/>
    </source>
</evidence>
<sequence length="245" mass="27124">MILSVLSSPTLVSGLMVARAKNPVHSVLFPIPVFRDTSGFTFFCNLPLIRKIPNRGKDLLYFLTGFLFSLVLSRGIMELGYVFMEDLARAVAQFYPSSSGGMSGGFNQPPSPEGALPAFHETQDQPGPSASEGEGRAVRDFSSELHNIESLRKDKSLDASYRNALIKQESIVIEMKKFLLPGNPITDEDIQRGVDSYFTATMGLSVNYRRKKLSDIHRDLTDRGSASTYLNAIIKEIESMNGPFF</sequence>
<keyword evidence="4" id="KW-1185">Reference proteome</keyword>
<accession>A0AAV1AK03</accession>
<evidence type="ECO:0000313" key="3">
    <source>
        <dbReference type="EMBL" id="CAI8610679.1"/>
    </source>
</evidence>
<keyword evidence="2" id="KW-1133">Transmembrane helix</keyword>
<proteinExistence type="predicted"/>
<reference evidence="3 4" key="1">
    <citation type="submission" date="2023-01" db="EMBL/GenBank/DDBJ databases">
        <authorList>
            <person name="Kreplak J."/>
        </authorList>
    </citation>
    <scope>NUCLEOTIDE SEQUENCE [LARGE SCALE GENOMIC DNA]</scope>
</reference>
<feature type="region of interest" description="Disordered" evidence="1">
    <location>
        <begin position="102"/>
        <end position="136"/>
    </location>
</feature>
<name>A0AAV1AK03_VICFA</name>
<organism evidence="3 4">
    <name type="scientific">Vicia faba</name>
    <name type="common">Broad bean</name>
    <name type="synonym">Faba vulgaris</name>
    <dbReference type="NCBI Taxonomy" id="3906"/>
    <lineage>
        <taxon>Eukaryota</taxon>
        <taxon>Viridiplantae</taxon>
        <taxon>Streptophyta</taxon>
        <taxon>Embryophyta</taxon>
        <taxon>Tracheophyta</taxon>
        <taxon>Spermatophyta</taxon>
        <taxon>Magnoliopsida</taxon>
        <taxon>eudicotyledons</taxon>
        <taxon>Gunneridae</taxon>
        <taxon>Pentapetalae</taxon>
        <taxon>rosids</taxon>
        <taxon>fabids</taxon>
        <taxon>Fabales</taxon>
        <taxon>Fabaceae</taxon>
        <taxon>Papilionoideae</taxon>
        <taxon>50 kb inversion clade</taxon>
        <taxon>NPAAA clade</taxon>
        <taxon>Hologalegina</taxon>
        <taxon>IRL clade</taxon>
        <taxon>Fabeae</taxon>
        <taxon>Vicia</taxon>
    </lineage>
</organism>
<feature type="transmembrane region" description="Helical" evidence="2">
    <location>
        <begin position="59"/>
        <end position="77"/>
    </location>
</feature>
<evidence type="ECO:0000256" key="1">
    <source>
        <dbReference type="SAM" id="MobiDB-lite"/>
    </source>
</evidence>
<dbReference type="Proteomes" id="UP001157006">
    <property type="component" value="Chromosome 4"/>
</dbReference>
<gene>
    <name evidence="3" type="ORF">VFH_IV193880</name>
</gene>